<protein>
    <submittedName>
        <fullName evidence="2">HD-GYP domain-containing protein</fullName>
        <ecNumber evidence="2">3.1.4.-</ecNumber>
    </submittedName>
</protein>
<dbReference type="GO" id="GO:0016787">
    <property type="term" value="F:hydrolase activity"/>
    <property type="evidence" value="ECO:0007669"/>
    <property type="project" value="UniProtKB-KW"/>
</dbReference>
<gene>
    <name evidence="2" type="ORF">ACJDU8_13915</name>
</gene>
<accession>A0ABW8SKP9</accession>
<dbReference type="EC" id="3.1.4.-" evidence="2"/>
<organism evidence="2 3">
    <name type="scientific">Candidatus Clostridium eludens</name>
    <dbReference type="NCBI Taxonomy" id="3381663"/>
    <lineage>
        <taxon>Bacteria</taxon>
        <taxon>Bacillati</taxon>
        <taxon>Bacillota</taxon>
        <taxon>Clostridia</taxon>
        <taxon>Eubacteriales</taxon>
        <taxon>Clostridiaceae</taxon>
        <taxon>Clostridium</taxon>
    </lineage>
</organism>
<comment type="caution">
    <text evidence="2">The sequence shown here is derived from an EMBL/GenBank/DDBJ whole genome shotgun (WGS) entry which is preliminary data.</text>
</comment>
<dbReference type="PANTHER" id="PTHR43155">
    <property type="entry name" value="CYCLIC DI-GMP PHOSPHODIESTERASE PA4108-RELATED"/>
    <property type="match status" value="1"/>
</dbReference>
<dbReference type="CDD" id="cd00077">
    <property type="entry name" value="HDc"/>
    <property type="match status" value="1"/>
</dbReference>
<sequence>MLWKKKLLQINELKPGMVLAKDIIFEDRVLLAKDIAITESALTQLKRNYIIDSVEVYLEGSYDNELLTLKIKSVEEIENTFNEFSSNLEDIFDRISNLKVHEIDEIRTFSKKIQEEFNSTGLVIRNILFHGNVKNNVYKHSVNVAAISFILGKWLGLDEREINLLTYSAILHDFGKIKLDKNILNKNTRLTSEEYKIFKTHPVIGYRFVKEISYLDNSVACGILMHHERINGSGYPLGIKEGKIHKFAKIIAIADLFDRVSSDTYSKKINGPFEALKVIQDESLEKFDHAYCNMFLNHVINYFIGENVMLNNQRSCKVIQVNINDLTRPLLLGDNGFLDLKKEKNLYVTKLII</sequence>
<feature type="domain" description="HD-GYP" evidence="1">
    <location>
        <begin position="115"/>
        <end position="311"/>
    </location>
</feature>
<keyword evidence="2" id="KW-0378">Hydrolase</keyword>
<name>A0ABW8SKP9_9CLOT</name>
<dbReference type="RefSeq" id="WP_406792752.1">
    <property type="nucleotide sequence ID" value="NZ_JBJHZX010000020.1"/>
</dbReference>
<dbReference type="SMART" id="SM00471">
    <property type="entry name" value="HDc"/>
    <property type="match status" value="1"/>
</dbReference>
<dbReference type="EMBL" id="JBJHZX010000020">
    <property type="protein sequence ID" value="MFL0196645.1"/>
    <property type="molecule type" value="Genomic_DNA"/>
</dbReference>
<dbReference type="InterPro" id="IPR003607">
    <property type="entry name" value="HD/PDEase_dom"/>
</dbReference>
<reference evidence="2 3" key="1">
    <citation type="submission" date="2024-11" db="EMBL/GenBank/DDBJ databases">
        <authorList>
            <person name="Heng Y.C."/>
            <person name="Lim A.C.H."/>
            <person name="Lee J.K.Y."/>
            <person name="Kittelmann S."/>
        </authorList>
    </citation>
    <scope>NUCLEOTIDE SEQUENCE [LARGE SCALE GENOMIC DNA]</scope>
    <source>
        <strain evidence="2 3">WILCCON 0269</strain>
    </source>
</reference>
<proteinExistence type="predicted"/>
<dbReference type="PROSITE" id="PS51832">
    <property type="entry name" value="HD_GYP"/>
    <property type="match status" value="1"/>
</dbReference>
<dbReference type="Pfam" id="PF13487">
    <property type="entry name" value="HD_5"/>
    <property type="match status" value="1"/>
</dbReference>
<evidence type="ECO:0000313" key="2">
    <source>
        <dbReference type="EMBL" id="MFL0196645.1"/>
    </source>
</evidence>
<dbReference type="Gene3D" id="1.10.3210.10">
    <property type="entry name" value="Hypothetical protein af1432"/>
    <property type="match status" value="1"/>
</dbReference>
<dbReference type="InterPro" id="IPR037522">
    <property type="entry name" value="HD_GYP_dom"/>
</dbReference>
<keyword evidence="3" id="KW-1185">Reference proteome</keyword>
<dbReference type="SUPFAM" id="SSF109604">
    <property type="entry name" value="HD-domain/PDEase-like"/>
    <property type="match status" value="1"/>
</dbReference>
<dbReference type="Proteomes" id="UP001623660">
    <property type="component" value="Unassembled WGS sequence"/>
</dbReference>
<evidence type="ECO:0000313" key="3">
    <source>
        <dbReference type="Proteomes" id="UP001623660"/>
    </source>
</evidence>
<dbReference type="PANTHER" id="PTHR43155:SF2">
    <property type="entry name" value="CYCLIC DI-GMP PHOSPHODIESTERASE PA4108"/>
    <property type="match status" value="1"/>
</dbReference>
<evidence type="ECO:0000259" key="1">
    <source>
        <dbReference type="PROSITE" id="PS51832"/>
    </source>
</evidence>